<keyword evidence="1" id="KW-0472">Membrane</keyword>
<organism evidence="2 3">
    <name type="scientific">Litorilituus sediminis</name>
    <dbReference type="NCBI Taxonomy" id="718192"/>
    <lineage>
        <taxon>Bacteria</taxon>
        <taxon>Pseudomonadati</taxon>
        <taxon>Pseudomonadota</taxon>
        <taxon>Gammaproteobacteria</taxon>
        <taxon>Alteromonadales</taxon>
        <taxon>Colwelliaceae</taxon>
        <taxon>Litorilituus</taxon>
    </lineage>
</organism>
<keyword evidence="3" id="KW-1185">Reference proteome</keyword>
<keyword evidence="1" id="KW-1133">Transmembrane helix</keyword>
<sequence length="77" mass="8385">MFSNSVVTNKLKLKDGIIALLAVPLMLVLLPVTFIVLTSMALCTIAIVKLYQAKLKTQPSSNVVLHAVKGKDYTVTR</sequence>
<name>A0A4P6P9F3_9GAMM</name>
<evidence type="ECO:0000256" key="1">
    <source>
        <dbReference type="SAM" id="Phobius"/>
    </source>
</evidence>
<evidence type="ECO:0000313" key="3">
    <source>
        <dbReference type="Proteomes" id="UP000290244"/>
    </source>
</evidence>
<gene>
    <name evidence="2" type="ORF">EMK97_10750</name>
</gene>
<accession>A0A4P6P9F3</accession>
<proteinExistence type="predicted"/>
<dbReference type="KEGG" id="lsd:EMK97_10750"/>
<evidence type="ECO:0008006" key="4">
    <source>
        <dbReference type="Google" id="ProtNLM"/>
    </source>
</evidence>
<dbReference type="Proteomes" id="UP000290244">
    <property type="component" value="Chromosome"/>
</dbReference>
<reference evidence="2 3" key="1">
    <citation type="submission" date="2018-12" db="EMBL/GenBank/DDBJ databases">
        <title>Complete genome of Litorilituus sediminis.</title>
        <authorList>
            <person name="Liu A."/>
            <person name="Rong J."/>
        </authorList>
    </citation>
    <scope>NUCLEOTIDE SEQUENCE [LARGE SCALE GENOMIC DNA]</scope>
    <source>
        <strain evidence="2 3">JCM 17549</strain>
    </source>
</reference>
<protein>
    <recommendedName>
        <fullName evidence="4">DUF4342 domain-containing protein</fullName>
    </recommendedName>
</protein>
<feature type="transmembrane region" description="Helical" evidence="1">
    <location>
        <begin position="17"/>
        <end position="48"/>
    </location>
</feature>
<evidence type="ECO:0000313" key="2">
    <source>
        <dbReference type="EMBL" id="QBG36157.1"/>
    </source>
</evidence>
<dbReference type="RefSeq" id="WP_130602038.1">
    <property type="nucleotide sequence ID" value="NZ_CP034759.1"/>
</dbReference>
<keyword evidence="1" id="KW-0812">Transmembrane</keyword>
<dbReference type="EMBL" id="CP034759">
    <property type="protein sequence ID" value="QBG36157.1"/>
    <property type="molecule type" value="Genomic_DNA"/>
</dbReference>
<dbReference type="AlphaFoldDB" id="A0A4P6P9F3"/>